<feature type="compositionally biased region" description="Polar residues" evidence="1">
    <location>
        <begin position="45"/>
        <end position="58"/>
    </location>
</feature>
<keyword evidence="2" id="KW-1133">Transmembrane helix</keyword>
<keyword evidence="2" id="KW-0472">Membrane</keyword>
<feature type="domain" description="DUF3592" evidence="3">
    <location>
        <begin position="137"/>
        <end position="198"/>
    </location>
</feature>
<feature type="compositionally biased region" description="Acidic residues" evidence="1">
    <location>
        <begin position="1"/>
        <end position="11"/>
    </location>
</feature>
<feature type="region of interest" description="Disordered" evidence="1">
    <location>
        <begin position="256"/>
        <end position="283"/>
    </location>
</feature>
<feature type="compositionally biased region" description="Basic and acidic residues" evidence="1">
    <location>
        <begin position="12"/>
        <end position="21"/>
    </location>
</feature>
<proteinExistence type="predicted"/>
<protein>
    <recommendedName>
        <fullName evidence="3">DUF3592 domain-containing protein</fullName>
    </recommendedName>
</protein>
<feature type="compositionally biased region" description="Basic residues" evidence="1">
    <location>
        <begin position="264"/>
        <end position="283"/>
    </location>
</feature>
<gene>
    <name evidence="4" type="ORF">METZ01_LOCUS282950</name>
</gene>
<sequence>MAEDEDIEQDSEEYRKWRQGDDNDQYASSRTPTETGASSGEYKIPTSTDTPTTSQGNDGSDKVFWIGIAVAVLLVFGSGIMGIYLFMSSAEDVASWPTTEGSVSETYYADGWVEECDDENDDGYEDDWECHDVFWCKIDVSYNFTVEAKEYSSSEEGIDGNYGEDTCQTELENKYQINGPVTVHYDPENPAINYIENPPSSGLAMLFCVIPFVIILAIVATFAAMGRFTGHSDPFSRGFANRGWNRRRGFGFGGFGRRGGWGRSGRRSGGARRRTTRTKSRRR</sequence>
<evidence type="ECO:0000259" key="3">
    <source>
        <dbReference type="Pfam" id="PF12158"/>
    </source>
</evidence>
<feature type="compositionally biased region" description="Polar residues" evidence="1">
    <location>
        <begin position="25"/>
        <end position="38"/>
    </location>
</feature>
<keyword evidence="2" id="KW-0812">Transmembrane</keyword>
<dbReference type="InterPro" id="IPR021994">
    <property type="entry name" value="DUF3592"/>
</dbReference>
<evidence type="ECO:0000256" key="2">
    <source>
        <dbReference type="SAM" id="Phobius"/>
    </source>
</evidence>
<evidence type="ECO:0000313" key="4">
    <source>
        <dbReference type="EMBL" id="SVC30096.1"/>
    </source>
</evidence>
<dbReference type="AlphaFoldDB" id="A0A382L025"/>
<accession>A0A382L025</accession>
<feature type="transmembrane region" description="Helical" evidence="2">
    <location>
        <begin position="203"/>
        <end position="225"/>
    </location>
</feature>
<feature type="transmembrane region" description="Helical" evidence="2">
    <location>
        <begin position="63"/>
        <end position="87"/>
    </location>
</feature>
<organism evidence="4">
    <name type="scientific">marine metagenome</name>
    <dbReference type="NCBI Taxonomy" id="408172"/>
    <lineage>
        <taxon>unclassified sequences</taxon>
        <taxon>metagenomes</taxon>
        <taxon>ecological metagenomes</taxon>
    </lineage>
</organism>
<reference evidence="4" key="1">
    <citation type="submission" date="2018-05" db="EMBL/GenBank/DDBJ databases">
        <authorList>
            <person name="Lanie J.A."/>
            <person name="Ng W.-L."/>
            <person name="Kazmierczak K.M."/>
            <person name="Andrzejewski T.M."/>
            <person name="Davidsen T.M."/>
            <person name="Wayne K.J."/>
            <person name="Tettelin H."/>
            <person name="Glass J.I."/>
            <person name="Rusch D."/>
            <person name="Podicherti R."/>
            <person name="Tsui H.-C.T."/>
            <person name="Winkler M.E."/>
        </authorList>
    </citation>
    <scope>NUCLEOTIDE SEQUENCE</scope>
</reference>
<name>A0A382L025_9ZZZZ</name>
<dbReference type="Pfam" id="PF12158">
    <property type="entry name" value="DUF3592"/>
    <property type="match status" value="1"/>
</dbReference>
<evidence type="ECO:0000256" key="1">
    <source>
        <dbReference type="SAM" id="MobiDB-lite"/>
    </source>
</evidence>
<feature type="region of interest" description="Disordered" evidence="1">
    <location>
        <begin position="1"/>
        <end position="58"/>
    </location>
</feature>
<dbReference type="EMBL" id="UINC01083926">
    <property type="protein sequence ID" value="SVC30096.1"/>
    <property type="molecule type" value="Genomic_DNA"/>
</dbReference>